<dbReference type="PANTHER" id="PTHR43289">
    <property type="entry name" value="MITOGEN-ACTIVATED PROTEIN KINASE KINASE KINASE 20-RELATED"/>
    <property type="match status" value="1"/>
</dbReference>
<comment type="caution">
    <text evidence="8">The sequence shown here is derived from an EMBL/GenBank/DDBJ whole genome shotgun (WGS) entry which is preliminary data.</text>
</comment>
<keyword evidence="6" id="KW-0812">Transmembrane</keyword>
<feature type="transmembrane region" description="Helical" evidence="6">
    <location>
        <begin position="316"/>
        <end position="337"/>
    </location>
</feature>
<proteinExistence type="predicted"/>
<dbReference type="CDD" id="cd14014">
    <property type="entry name" value="STKc_PknB_like"/>
    <property type="match status" value="1"/>
</dbReference>
<keyword evidence="4 5" id="KW-0067">ATP-binding</keyword>
<name>A0ABV8LM16_9ACTN</name>
<evidence type="ECO:0000256" key="6">
    <source>
        <dbReference type="SAM" id="Phobius"/>
    </source>
</evidence>
<evidence type="ECO:0000313" key="9">
    <source>
        <dbReference type="Proteomes" id="UP001595816"/>
    </source>
</evidence>
<sequence length="561" mass="59889">MAGVQALRPSDQLQIGGYQLLGRLGEGGMGTVYLAQSPDGSQVALKVIRDHLLDRGEFRERFRGEVARAKTVPPFCTAEVIEADPDHDPPYLVAEYVDGPTLADIVKESGPLSGAALQSLGIGVATALTAIHGAGIIHRDLKPGNVLLPRGGVKVIDFGLARDSDTPTGITQADQVMGTVPYIAPERLSGGLKAVNAKADVFAWGAVMCYAATGHTPFAGDTPATTAIRILTEAPNLTGVSGPLRDVVAQALSKDPAERPAARELLDLLMSVGSTRKVPQDVMIPAQAAYEATADDETTVSTRVPVRKPRRRVRTLGIVLAAVIALVAAGIFAYGVWPNARSLAGDPTASPSVQTSPPTPLNIPDNFQLVLDDPLTKSDNWIQRTEKELDARCFYDARGFVTEVTGPVYRCQGPSGNNYRDFAVSVTVTLVAEGTCAGIWFRYNGSVGDALQICQDGAYFVRHEKDANGDWSNPTRLAMAFDEPLAVGQSARFTILAVGDTFTFGRDGFVLDHRDETTYPKGRINIGVLQRDPADQPTQYSAAFSHIQIWAPIDPSGRATS</sequence>
<dbReference type="PANTHER" id="PTHR43289:SF34">
    <property type="entry name" value="SERINE_THREONINE-PROTEIN KINASE YBDM-RELATED"/>
    <property type="match status" value="1"/>
</dbReference>
<dbReference type="EC" id="2.7.11.1" evidence="8"/>
<evidence type="ECO:0000256" key="1">
    <source>
        <dbReference type="ARBA" id="ARBA00022679"/>
    </source>
</evidence>
<gene>
    <name evidence="8" type="ORF">ACFOZ4_12010</name>
</gene>
<dbReference type="SMART" id="SM00220">
    <property type="entry name" value="S_TKc"/>
    <property type="match status" value="1"/>
</dbReference>
<dbReference type="Gene3D" id="2.60.120.560">
    <property type="entry name" value="Exo-inulinase, domain 1"/>
    <property type="match status" value="1"/>
</dbReference>
<keyword evidence="6" id="KW-1133">Transmembrane helix</keyword>
<dbReference type="PROSITE" id="PS00107">
    <property type="entry name" value="PROTEIN_KINASE_ATP"/>
    <property type="match status" value="1"/>
</dbReference>
<accession>A0ABV8LM16</accession>
<evidence type="ECO:0000256" key="4">
    <source>
        <dbReference type="ARBA" id="ARBA00022840"/>
    </source>
</evidence>
<protein>
    <submittedName>
        <fullName evidence="8">Serine/threonine-protein kinase</fullName>
        <ecNumber evidence="8">2.7.11.1</ecNumber>
    </submittedName>
</protein>
<dbReference type="GO" id="GO:0004674">
    <property type="term" value="F:protein serine/threonine kinase activity"/>
    <property type="evidence" value="ECO:0007669"/>
    <property type="project" value="UniProtKB-EC"/>
</dbReference>
<evidence type="ECO:0000256" key="5">
    <source>
        <dbReference type="PROSITE-ProRule" id="PRU10141"/>
    </source>
</evidence>
<dbReference type="EMBL" id="JBHSAY010000006">
    <property type="protein sequence ID" value="MFC4131328.1"/>
    <property type="molecule type" value="Genomic_DNA"/>
</dbReference>
<reference evidence="9" key="1">
    <citation type="journal article" date="2019" name="Int. J. Syst. Evol. Microbiol.">
        <title>The Global Catalogue of Microorganisms (GCM) 10K type strain sequencing project: providing services to taxonomists for standard genome sequencing and annotation.</title>
        <authorList>
            <consortium name="The Broad Institute Genomics Platform"/>
            <consortium name="The Broad Institute Genome Sequencing Center for Infectious Disease"/>
            <person name="Wu L."/>
            <person name="Ma J."/>
        </authorList>
    </citation>
    <scope>NUCLEOTIDE SEQUENCE [LARGE SCALE GENOMIC DNA]</scope>
    <source>
        <strain evidence="9">CGMCC 4.7289</strain>
    </source>
</reference>
<keyword evidence="2 5" id="KW-0547">Nucleotide-binding</keyword>
<feature type="domain" description="Protein kinase" evidence="7">
    <location>
        <begin position="18"/>
        <end position="272"/>
    </location>
</feature>
<dbReference type="Pfam" id="PF00069">
    <property type="entry name" value="Pkinase"/>
    <property type="match status" value="1"/>
</dbReference>
<organism evidence="8 9">
    <name type="scientific">Hamadaea flava</name>
    <dbReference type="NCBI Taxonomy" id="1742688"/>
    <lineage>
        <taxon>Bacteria</taxon>
        <taxon>Bacillati</taxon>
        <taxon>Actinomycetota</taxon>
        <taxon>Actinomycetes</taxon>
        <taxon>Micromonosporales</taxon>
        <taxon>Micromonosporaceae</taxon>
        <taxon>Hamadaea</taxon>
    </lineage>
</organism>
<keyword evidence="6" id="KW-0472">Membrane</keyword>
<dbReference type="InterPro" id="IPR000719">
    <property type="entry name" value="Prot_kinase_dom"/>
</dbReference>
<dbReference type="SUPFAM" id="SSF56112">
    <property type="entry name" value="Protein kinase-like (PK-like)"/>
    <property type="match status" value="1"/>
</dbReference>
<dbReference type="InterPro" id="IPR008271">
    <property type="entry name" value="Ser/Thr_kinase_AS"/>
</dbReference>
<evidence type="ECO:0000256" key="3">
    <source>
        <dbReference type="ARBA" id="ARBA00022777"/>
    </source>
</evidence>
<dbReference type="PROSITE" id="PS00108">
    <property type="entry name" value="PROTEIN_KINASE_ST"/>
    <property type="match status" value="1"/>
</dbReference>
<keyword evidence="3 8" id="KW-0418">Kinase</keyword>
<dbReference type="RefSeq" id="WP_253754758.1">
    <property type="nucleotide sequence ID" value="NZ_JAMZDZ010000001.1"/>
</dbReference>
<feature type="binding site" evidence="5">
    <location>
        <position position="46"/>
    </location>
    <ligand>
        <name>ATP</name>
        <dbReference type="ChEBI" id="CHEBI:30616"/>
    </ligand>
</feature>
<dbReference type="Proteomes" id="UP001595816">
    <property type="component" value="Unassembled WGS sequence"/>
</dbReference>
<dbReference type="InterPro" id="IPR011009">
    <property type="entry name" value="Kinase-like_dom_sf"/>
</dbReference>
<keyword evidence="9" id="KW-1185">Reference proteome</keyword>
<keyword evidence="1 8" id="KW-0808">Transferase</keyword>
<dbReference type="Gene3D" id="3.30.200.20">
    <property type="entry name" value="Phosphorylase Kinase, domain 1"/>
    <property type="match status" value="1"/>
</dbReference>
<evidence type="ECO:0000259" key="7">
    <source>
        <dbReference type="PROSITE" id="PS50011"/>
    </source>
</evidence>
<evidence type="ECO:0000313" key="8">
    <source>
        <dbReference type="EMBL" id="MFC4131328.1"/>
    </source>
</evidence>
<dbReference type="PROSITE" id="PS50011">
    <property type="entry name" value="PROTEIN_KINASE_DOM"/>
    <property type="match status" value="1"/>
</dbReference>
<evidence type="ECO:0000256" key="2">
    <source>
        <dbReference type="ARBA" id="ARBA00022741"/>
    </source>
</evidence>
<dbReference type="InterPro" id="IPR017441">
    <property type="entry name" value="Protein_kinase_ATP_BS"/>
</dbReference>
<dbReference type="Gene3D" id="1.10.510.10">
    <property type="entry name" value="Transferase(Phosphotransferase) domain 1"/>
    <property type="match status" value="1"/>
</dbReference>